<dbReference type="Pfam" id="PF10823">
    <property type="entry name" value="DUF2568"/>
    <property type="match status" value="1"/>
</dbReference>
<feature type="transmembrane region" description="Helical" evidence="1">
    <location>
        <begin position="34"/>
        <end position="52"/>
    </location>
</feature>
<accession>A0ABZ2SSB2</accession>
<evidence type="ECO:0008006" key="4">
    <source>
        <dbReference type="Google" id="ProtNLM"/>
    </source>
</evidence>
<dbReference type="InterPro" id="IPR021214">
    <property type="entry name" value="DUF2568"/>
</dbReference>
<feature type="transmembrane region" description="Helical" evidence="1">
    <location>
        <begin position="91"/>
        <end position="110"/>
    </location>
</feature>
<gene>
    <name evidence="2" type="ORF">DOK78_001425</name>
</gene>
<dbReference type="RefSeq" id="WP_207941022.1">
    <property type="nucleotide sequence ID" value="NZ_CP147251.1"/>
</dbReference>
<dbReference type="Proteomes" id="UP000664701">
    <property type="component" value="Chromosome"/>
</dbReference>
<proteinExistence type="predicted"/>
<feature type="transmembrane region" description="Helical" evidence="1">
    <location>
        <begin position="64"/>
        <end position="85"/>
    </location>
</feature>
<organism evidence="2 3">
    <name type="scientific">Candidatus Enterococcus lowellii</name>
    <dbReference type="NCBI Taxonomy" id="2230877"/>
    <lineage>
        <taxon>Bacteria</taxon>
        <taxon>Bacillati</taxon>
        <taxon>Bacillota</taxon>
        <taxon>Bacilli</taxon>
        <taxon>Lactobacillales</taxon>
        <taxon>Enterococcaceae</taxon>
        <taxon>Enterococcus</taxon>
    </lineage>
</organism>
<keyword evidence="1" id="KW-0472">Membrane</keyword>
<evidence type="ECO:0000313" key="2">
    <source>
        <dbReference type="EMBL" id="WYJ76789.1"/>
    </source>
</evidence>
<evidence type="ECO:0000313" key="3">
    <source>
        <dbReference type="Proteomes" id="UP000664701"/>
    </source>
</evidence>
<keyword evidence="1" id="KW-0812">Transmembrane</keyword>
<sequence>MNAIKISNLILAFVLELLALVILSYWGFSLPLNPSINILLGIAVPIILILVWGRWCAPKSPYRLVGIHLFLLKSLIFIGVVWCLIQLHFFAYAFVFAFFVILHLGISSYFKTL</sequence>
<reference evidence="2 3" key="1">
    <citation type="submission" date="2024-03" db="EMBL/GenBank/DDBJ databases">
        <title>The Genome Sequence of Enterococcus sp. DIV2402.</title>
        <authorList>
            <consortium name="The Broad Institute Genomics Platform"/>
            <consortium name="The Broad Institute Microbial Omics Core"/>
            <consortium name="The Broad Institute Genomic Center for Infectious Diseases"/>
            <person name="Earl A."/>
            <person name="Manson A."/>
            <person name="Gilmore M."/>
            <person name="Schwartman J."/>
            <person name="Shea T."/>
            <person name="Abouelleil A."/>
            <person name="Cao P."/>
            <person name="Chapman S."/>
            <person name="Cusick C."/>
            <person name="Young S."/>
            <person name="Neafsey D."/>
            <person name="Nusbaum C."/>
            <person name="Birren B."/>
        </authorList>
    </citation>
    <scope>NUCLEOTIDE SEQUENCE [LARGE SCALE GENOMIC DNA]</scope>
    <source>
        <strain evidence="2 3">DIV2402</strain>
    </source>
</reference>
<evidence type="ECO:0000256" key="1">
    <source>
        <dbReference type="SAM" id="Phobius"/>
    </source>
</evidence>
<keyword evidence="3" id="KW-1185">Reference proteome</keyword>
<dbReference type="EMBL" id="CP147251">
    <property type="protein sequence ID" value="WYJ76789.1"/>
    <property type="molecule type" value="Genomic_DNA"/>
</dbReference>
<feature type="transmembrane region" description="Helical" evidence="1">
    <location>
        <begin position="9"/>
        <end position="28"/>
    </location>
</feature>
<name>A0ABZ2SSB2_9ENTE</name>
<keyword evidence="1" id="KW-1133">Transmembrane helix</keyword>
<protein>
    <recommendedName>
        <fullName evidence="4">DUF2568 domain-containing protein</fullName>
    </recommendedName>
</protein>